<protein>
    <submittedName>
        <fullName evidence="1">Uncharacterized protein</fullName>
    </submittedName>
</protein>
<dbReference type="RefSeq" id="YP_007007422.1">
    <property type="nucleotide sequence ID" value="NC_019526.1"/>
</dbReference>
<dbReference type="Proteomes" id="UP000007524">
    <property type="component" value="Segment"/>
</dbReference>
<dbReference type="KEGG" id="vg:14012855"/>
<name>H6X474_9CAUD</name>
<evidence type="ECO:0000313" key="1">
    <source>
        <dbReference type="EMBL" id="AFA44540.1"/>
    </source>
</evidence>
<proteinExistence type="predicted"/>
<evidence type="ECO:0000313" key="2">
    <source>
        <dbReference type="Proteomes" id="UP000007524"/>
    </source>
</evidence>
<gene>
    <name evidence="1" type="ORF">RaK2_00267</name>
</gene>
<reference evidence="1 2" key="1">
    <citation type="journal article" date="2012" name="J. Virol.">
        <title>Genome of Klebsiella sp.-Infecting Bacteriophage vB_KleM_RaK2.</title>
        <authorList>
            <person name="Simoliunas E."/>
            <person name="Kaliniene L."/>
            <person name="Truncaite L."/>
            <person name="Klausa V."/>
            <person name="Zajanckauskaite A."/>
            <person name="Meskys R."/>
        </authorList>
    </citation>
    <scope>NUCLEOTIDE SEQUENCE [LARGE SCALE GENOMIC DNA]</scope>
</reference>
<accession>H6X474</accession>
<keyword evidence="2" id="KW-1185">Reference proteome</keyword>
<dbReference type="GeneID" id="14012855"/>
<sequence length="138" mass="15729">MFGIQIMLNINTKNENKNMKTIIFFVLMMICSISARAELIVDMVCVSNDGESHTYKVDRDNLLTILIDNIPYDYEKNTTIGDTDISKYANTNNKSELAYISVDVYEDMRTKQQFPEIKLVLMENGAKVAKFGGLCHDN</sequence>
<organism evidence="1 2">
    <name type="scientific">Klebsiella phage vB_KleM_RaK2</name>
    <dbReference type="NCBI Taxonomy" id="1147094"/>
    <lineage>
        <taxon>Viruses</taxon>
        <taxon>Duplodnaviria</taxon>
        <taxon>Heunggongvirae</taxon>
        <taxon>Uroviricota</taxon>
        <taxon>Caudoviricetes</taxon>
        <taxon>Alcyoneusvirus</taxon>
        <taxon>Alcyoneusvirus RaK2</taxon>
    </lineage>
</organism>
<dbReference type="EMBL" id="JQ513383">
    <property type="protein sequence ID" value="AFA44540.1"/>
    <property type="molecule type" value="Genomic_DNA"/>
</dbReference>